<feature type="compositionally biased region" description="Basic and acidic residues" evidence="1">
    <location>
        <begin position="41"/>
        <end position="51"/>
    </location>
</feature>
<evidence type="ECO:0000256" key="1">
    <source>
        <dbReference type="SAM" id="MobiDB-lite"/>
    </source>
</evidence>
<feature type="compositionally biased region" description="Acidic residues" evidence="1">
    <location>
        <begin position="20"/>
        <end position="30"/>
    </location>
</feature>
<dbReference type="Proteomes" id="UP000005408">
    <property type="component" value="Unassembled WGS sequence"/>
</dbReference>
<protein>
    <submittedName>
        <fullName evidence="2">Uncharacterized protein</fullName>
    </submittedName>
</protein>
<feature type="region of interest" description="Disordered" evidence="1">
    <location>
        <begin position="1"/>
        <end position="82"/>
    </location>
</feature>
<sequence>MDTDIVENAFKQTLRPQGETDTETYYDTDGDDRGYASLDESAARGKRKEDPGYLSMDELHQPPPKIRKRRKIKNADGKQEVA</sequence>
<keyword evidence="3" id="KW-1185">Reference proteome</keyword>
<dbReference type="EnsemblMetazoa" id="G1929.6">
    <property type="protein sequence ID" value="G1929.6:cds"/>
    <property type="gene ID" value="G1929"/>
</dbReference>
<dbReference type="AlphaFoldDB" id="A0A8W8JM07"/>
<name>A0A8W8JM07_MAGGI</name>
<evidence type="ECO:0000313" key="3">
    <source>
        <dbReference type="Proteomes" id="UP000005408"/>
    </source>
</evidence>
<proteinExistence type="predicted"/>
<organism evidence="2 3">
    <name type="scientific">Magallana gigas</name>
    <name type="common">Pacific oyster</name>
    <name type="synonym">Crassostrea gigas</name>
    <dbReference type="NCBI Taxonomy" id="29159"/>
    <lineage>
        <taxon>Eukaryota</taxon>
        <taxon>Metazoa</taxon>
        <taxon>Spiralia</taxon>
        <taxon>Lophotrochozoa</taxon>
        <taxon>Mollusca</taxon>
        <taxon>Bivalvia</taxon>
        <taxon>Autobranchia</taxon>
        <taxon>Pteriomorphia</taxon>
        <taxon>Ostreida</taxon>
        <taxon>Ostreoidea</taxon>
        <taxon>Ostreidae</taxon>
        <taxon>Magallana</taxon>
    </lineage>
</organism>
<reference evidence="2" key="1">
    <citation type="submission" date="2022-08" db="UniProtKB">
        <authorList>
            <consortium name="EnsemblMetazoa"/>
        </authorList>
    </citation>
    <scope>IDENTIFICATION</scope>
    <source>
        <strain evidence="2">05x7-T-G4-1.051#20</strain>
    </source>
</reference>
<feature type="compositionally biased region" description="Basic and acidic residues" evidence="1">
    <location>
        <begin position="73"/>
        <end position="82"/>
    </location>
</feature>
<accession>A0A8W8JM07</accession>
<evidence type="ECO:0000313" key="2">
    <source>
        <dbReference type="EnsemblMetazoa" id="G1929.6:cds"/>
    </source>
</evidence>